<organism evidence="1 2">
    <name type="scientific">Fusarium mangiferae</name>
    <name type="common">Mango malformation disease fungus</name>
    <dbReference type="NCBI Taxonomy" id="192010"/>
    <lineage>
        <taxon>Eukaryota</taxon>
        <taxon>Fungi</taxon>
        <taxon>Dikarya</taxon>
        <taxon>Ascomycota</taxon>
        <taxon>Pezizomycotina</taxon>
        <taxon>Sordariomycetes</taxon>
        <taxon>Hypocreomycetidae</taxon>
        <taxon>Hypocreales</taxon>
        <taxon>Nectriaceae</taxon>
        <taxon>Fusarium</taxon>
        <taxon>Fusarium fujikuroi species complex</taxon>
    </lineage>
</organism>
<evidence type="ECO:0000313" key="1">
    <source>
        <dbReference type="EMBL" id="CVK99307.1"/>
    </source>
</evidence>
<reference evidence="2" key="1">
    <citation type="journal article" date="2016" name="Genome Biol. Evol.">
        <title>Comparative 'omics' of the Fusarium fujikuroi species complex highlights differences in genetic potential and metabolite synthesis.</title>
        <authorList>
            <person name="Niehaus E.-M."/>
            <person name="Muensterkoetter M."/>
            <person name="Proctor R.H."/>
            <person name="Brown D.W."/>
            <person name="Sharon A."/>
            <person name="Idan Y."/>
            <person name="Oren-Young L."/>
            <person name="Sieber C.M."/>
            <person name="Novak O."/>
            <person name="Pencik A."/>
            <person name="Tarkowska D."/>
            <person name="Hromadova K."/>
            <person name="Freeman S."/>
            <person name="Maymon M."/>
            <person name="Elazar M."/>
            <person name="Youssef S.A."/>
            <person name="El-Shabrawy E.S.M."/>
            <person name="Shalaby A.B.A."/>
            <person name="Houterman P."/>
            <person name="Brock N.L."/>
            <person name="Burkhardt I."/>
            <person name="Tsavkelova E.A."/>
            <person name="Dickschat J.S."/>
            <person name="Galuszka P."/>
            <person name="Gueldener U."/>
            <person name="Tudzynski B."/>
        </authorList>
    </citation>
    <scope>NUCLEOTIDE SEQUENCE [LARGE SCALE GENOMIC DNA]</scope>
    <source>
        <strain evidence="2">MRC7560</strain>
    </source>
</reference>
<dbReference type="AlphaFoldDB" id="A0A1L7TVB8"/>
<keyword evidence="2" id="KW-1185">Reference proteome</keyword>
<evidence type="ECO:0000313" key="2">
    <source>
        <dbReference type="Proteomes" id="UP000184255"/>
    </source>
</evidence>
<name>A0A1L7TVB8_FUSMA</name>
<dbReference type="GeneID" id="65081431"/>
<dbReference type="Proteomes" id="UP000184255">
    <property type="component" value="Unassembled WGS sequence"/>
</dbReference>
<evidence type="ECO:0008006" key="3">
    <source>
        <dbReference type="Google" id="ProtNLM"/>
    </source>
</evidence>
<sequence>MQNNKCTSTGLSLGVGEAIVSVLDTICLTGQDASRRPPVMQVLEYPFMDIYIQRASWSPNTSTTGITTVPLKRNSVTPISLKKGNGSHPFDRGDHYMREVNIRKGRYDLDLLDSLGGYTFKAKDSIAPMLQTEPKNRPNAKEIL</sequence>
<protein>
    <recommendedName>
        <fullName evidence="3">Protein kinase domain-containing protein</fullName>
    </recommendedName>
</protein>
<dbReference type="EMBL" id="FCQH01000010">
    <property type="protein sequence ID" value="CVK99307.1"/>
    <property type="molecule type" value="Genomic_DNA"/>
</dbReference>
<comment type="caution">
    <text evidence="1">The sequence shown here is derived from an EMBL/GenBank/DDBJ whole genome shotgun (WGS) entry which is preliminary data.</text>
</comment>
<accession>A0A1L7TVB8</accession>
<dbReference type="RefSeq" id="XP_041685640.1">
    <property type="nucleotide sequence ID" value="XM_041835480.1"/>
</dbReference>
<gene>
    <name evidence="1" type="ORF">FMAN_02159</name>
</gene>
<dbReference type="VEuPathDB" id="FungiDB:FMAN_02159"/>
<proteinExistence type="predicted"/>